<keyword evidence="4" id="KW-1185">Reference proteome</keyword>
<evidence type="ECO:0000313" key="4">
    <source>
        <dbReference type="Proteomes" id="UP000824469"/>
    </source>
</evidence>
<dbReference type="PANTHER" id="PTHR45614:SF218">
    <property type="entry name" value="TRANSCRIPTION FACTOR MYB119-RELATED"/>
    <property type="match status" value="1"/>
</dbReference>
<dbReference type="PROSITE" id="PS50090">
    <property type="entry name" value="MYB_LIKE"/>
    <property type="match status" value="2"/>
</dbReference>
<dbReference type="SMART" id="SM00717">
    <property type="entry name" value="SANT"/>
    <property type="match status" value="2"/>
</dbReference>
<evidence type="ECO:0000259" key="2">
    <source>
        <dbReference type="PROSITE" id="PS51294"/>
    </source>
</evidence>
<gene>
    <name evidence="3" type="ORF">KI387_021419</name>
</gene>
<evidence type="ECO:0000313" key="3">
    <source>
        <dbReference type="EMBL" id="KAH9319650.1"/>
    </source>
</evidence>
<accession>A0AA38GDT9</accession>
<feature type="domain" description="Myb-like" evidence="1">
    <location>
        <begin position="1"/>
        <end position="37"/>
    </location>
</feature>
<dbReference type="InterPro" id="IPR001005">
    <property type="entry name" value="SANT/Myb"/>
</dbReference>
<evidence type="ECO:0000259" key="1">
    <source>
        <dbReference type="PROSITE" id="PS50090"/>
    </source>
</evidence>
<dbReference type="Proteomes" id="UP000824469">
    <property type="component" value="Unassembled WGS sequence"/>
</dbReference>
<protein>
    <submittedName>
        <fullName evidence="3">Uncharacterized protein</fullName>
    </submittedName>
</protein>
<dbReference type="OMA" id="EFWFDLF"/>
<feature type="domain" description="Myb-like" evidence="1">
    <location>
        <begin position="57"/>
        <end position="103"/>
    </location>
</feature>
<dbReference type="EMBL" id="JAHRHJ020000004">
    <property type="protein sequence ID" value="KAH9319650.1"/>
    <property type="molecule type" value="Genomic_DNA"/>
</dbReference>
<feature type="domain" description="HTH myb-type" evidence="2">
    <location>
        <begin position="53"/>
        <end position="107"/>
    </location>
</feature>
<proteinExistence type="predicted"/>
<dbReference type="SUPFAM" id="SSF46689">
    <property type="entry name" value="Homeodomain-like"/>
    <property type="match status" value="1"/>
</dbReference>
<dbReference type="InterPro" id="IPR017930">
    <property type="entry name" value="Myb_dom"/>
</dbReference>
<name>A0AA38GDT9_TAXCH</name>
<dbReference type="InterPro" id="IPR050560">
    <property type="entry name" value="MYB_TF"/>
</dbReference>
<dbReference type="InterPro" id="IPR009057">
    <property type="entry name" value="Homeodomain-like_sf"/>
</dbReference>
<feature type="domain" description="HTH myb-type" evidence="2">
    <location>
        <begin position="1"/>
        <end position="41"/>
    </location>
</feature>
<dbReference type="Gene3D" id="1.10.10.60">
    <property type="entry name" value="Homeodomain-like"/>
    <property type="match status" value="2"/>
</dbReference>
<dbReference type="CDD" id="cd00167">
    <property type="entry name" value="SANT"/>
    <property type="match status" value="2"/>
</dbReference>
<reference evidence="3 4" key="1">
    <citation type="journal article" date="2021" name="Nat. Plants">
        <title>The Taxus genome provides insights into paclitaxel biosynthesis.</title>
        <authorList>
            <person name="Xiong X."/>
            <person name="Gou J."/>
            <person name="Liao Q."/>
            <person name="Li Y."/>
            <person name="Zhou Q."/>
            <person name="Bi G."/>
            <person name="Li C."/>
            <person name="Du R."/>
            <person name="Wang X."/>
            <person name="Sun T."/>
            <person name="Guo L."/>
            <person name="Liang H."/>
            <person name="Lu P."/>
            <person name="Wu Y."/>
            <person name="Zhang Z."/>
            <person name="Ro D.K."/>
            <person name="Shang Y."/>
            <person name="Huang S."/>
            <person name="Yan J."/>
        </authorList>
    </citation>
    <scope>NUCLEOTIDE SEQUENCE [LARGE SCALE GENOMIC DNA]</scope>
    <source>
        <strain evidence="3">Ta-2019</strain>
    </source>
</reference>
<dbReference type="PANTHER" id="PTHR45614">
    <property type="entry name" value="MYB PROTEIN-RELATED"/>
    <property type="match status" value="1"/>
</dbReference>
<dbReference type="Pfam" id="PF00249">
    <property type="entry name" value="Myb_DNA-binding"/>
    <property type="match status" value="2"/>
</dbReference>
<feature type="non-terminal residue" evidence="3">
    <location>
        <position position="1"/>
    </location>
</feature>
<comment type="caution">
    <text evidence="3">The sequence shown here is derived from an EMBL/GenBank/DDBJ whole genome shotgun (WGS) entry which is preliminary data.</text>
</comment>
<dbReference type="AlphaFoldDB" id="A0AA38GDT9"/>
<sequence>LLVHLVEIHGQQQWARIATYLPGRRGKQCRERWQNHLRPDIKVPFSLFLSVFSIIQKREGWSLEEERVLVELHQRYGNKWAQFARLLPGRPENAIKNHWNATLRRKNRRKPRKLGESPCVLHDYIQKIDEDERLKEKTTTIMMVSGSEESSSISNNEDEEERFMMNVYDGEVNQHFWEATPPSHDLLQDVVGMTTLPKEQGRIRTNPSFSSLLAPPQIMSIQFPTHPPHTDIDLIELFTKTSVLPF</sequence>
<dbReference type="GO" id="GO:0000981">
    <property type="term" value="F:DNA-binding transcription factor activity, RNA polymerase II-specific"/>
    <property type="evidence" value="ECO:0007669"/>
    <property type="project" value="TreeGrafter"/>
</dbReference>
<dbReference type="GO" id="GO:0005634">
    <property type="term" value="C:nucleus"/>
    <property type="evidence" value="ECO:0007669"/>
    <property type="project" value="TreeGrafter"/>
</dbReference>
<dbReference type="PROSITE" id="PS51294">
    <property type="entry name" value="HTH_MYB"/>
    <property type="match status" value="2"/>
</dbReference>
<organism evidence="3 4">
    <name type="scientific">Taxus chinensis</name>
    <name type="common">Chinese yew</name>
    <name type="synonym">Taxus wallichiana var. chinensis</name>
    <dbReference type="NCBI Taxonomy" id="29808"/>
    <lineage>
        <taxon>Eukaryota</taxon>
        <taxon>Viridiplantae</taxon>
        <taxon>Streptophyta</taxon>
        <taxon>Embryophyta</taxon>
        <taxon>Tracheophyta</taxon>
        <taxon>Spermatophyta</taxon>
        <taxon>Pinopsida</taxon>
        <taxon>Pinidae</taxon>
        <taxon>Conifers II</taxon>
        <taxon>Cupressales</taxon>
        <taxon>Taxaceae</taxon>
        <taxon>Taxus</taxon>
    </lineage>
</organism>
<dbReference type="GO" id="GO:0000978">
    <property type="term" value="F:RNA polymerase II cis-regulatory region sequence-specific DNA binding"/>
    <property type="evidence" value="ECO:0007669"/>
    <property type="project" value="TreeGrafter"/>
</dbReference>